<feature type="transmembrane region" description="Helical" evidence="9">
    <location>
        <begin position="148"/>
        <end position="170"/>
    </location>
</feature>
<keyword evidence="5 9" id="KW-0812">Transmembrane</keyword>
<gene>
    <name evidence="11" type="ORF">C4E15_04800</name>
</gene>
<evidence type="ECO:0000256" key="4">
    <source>
        <dbReference type="ARBA" id="ARBA00022475"/>
    </source>
</evidence>
<comment type="subcellular location">
    <subcellularLocation>
        <location evidence="9">Cell inner membrane</location>
        <topology evidence="9">Multi-pass membrane protein</topology>
    </subcellularLocation>
    <subcellularLocation>
        <location evidence="1">Cell membrane</location>
        <topology evidence="1">Multi-pass membrane protein</topology>
    </subcellularLocation>
</comment>
<dbReference type="PANTHER" id="PTHR30413:SF10">
    <property type="entry name" value="CAPSULE POLYSACCHARIDE EXPORT INNER-MEMBRANE PROTEIN CTRC"/>
    <property type="match status" value="1"/>
</dbReference>
<evidence type="ECO:0000256" key="3">
    <source>
        <dbReference type="ARBA" id="ARBA00022448"/>
    </source>
</evidence>
<dbReference type="PROSITE" id="PS51012">
    <property type="entry name" value="ABC_TM2"/>
    <property type="match status" value="1"/>
</dbReference>
<evidence type="ECO:0000256" key="8">
    <source>
        <dbReference type="ARBA" id="ARBA00023136"/>
    </source>
</evidence>
<feature type="domain" description="ABC transmembrane type-2" evidence="10">
    <location>
        <begin position="37"/>
        <end position="255"/>
    </location>
</feature>
<feature type="transmembrane region" description="Helical" evidence="9">
    <location>
        <begin position="39"/>
        <end position="61"/>
    </location>
</feature>
<dbReference type="GO" id="GO:0005886">
    <property type="term" value="C:plasma membrane"/>
    <property type="evidence" value="ECO:0007669"/>
    <property type="project" value="UniProtKB-SubCell"/>
</dbReference>
<evidence type="ECO:0000256" key="6">
    <source>
        <dbReference type="ARBA" id="ARBA00022989"/>
    </source>
</evidence>
<dbReference type="RefSeq" id="WP_104142563.1">
    <property type="nucleotide sequence ID" value="NZ_PREU01000002.1"/>
</dbReference>
<dbReference type="PANTHER" id="PTHR30413">
    <property type="entry name" value="INNER MEMBRANE TRANSPORT PERMEASE"/>
    <property type="match status" value="1"/>
</dbReference>
<dbReference type="GO" id="GO:0015774">
    <property type="term" value="P:polysaccharide transport"/>
    <property type="evidence" value="ECO:0007669"/>
    <property type="project" value="UniProtKB-KW"/>
</dbReference>
<keyword evidence="4 9" id="KW-1003">Cell membrane</keyword>
<dbReference type="InterPro" id="IPR013525">
    <property type="entry name" value="ABC2_TM"/>
</dbReference>
<evidence type="ECO:0000256" key="1">
    <source>
        <dbReference type="ARBA" id="ARBA00004651"/>
    </source>
</evidence>
<sequence>MFIVNALADIATALKRYSLVGTLGWQDVRQRYRRSSLGPFWLTISMGVMIGTIGIVFGQIFKSPTDEFLPFLAIGLILWGFISTVITEGCTSFIAADAVIKQLPIPLTVHVFRQLWRNMIILAHNIVIFPLVLIAVGKPLTWDAFLAIPGFLLLLLNLTWISLLLGVLCARYRDIPQIISSLMQVIFYLTPIMWLPSLLPQRAGTYMLTMNPFYHLLEIVRDPLLGHAPDAQNWLASLVLAVVGWLVTLMLYGRYRRRIAYWL</sequence>
<evidence type="ECO:0000256" key="5">
    <source>
        <dbReference type="ARBA" id="ARBA00022692"/>
    </source>
</evidence>
<keyword evidence="7" id="KW-0625">Polysaccharide transport</keyword>
<dbReference type="InterPro" id="IPR047817">
    <property type="entry name" value="ABC2_TM_bact-type"/>
</dbReference>
<dbReference type="GO" id="GO:0015920">
    <property type="term" value="P:lipopolysaccharide transport"/>
    <property type="evidence" value="ECO:0007669"/>
    <property type="project" value="TreeGrafter"/>
</dbReference>
<dbReference type="Proteomes" id="UP000239990">
    <property type="component" value="Unassembled WGS sequence"/>
</dbReference>
<protein>
    <recommendedName>
        <fullName evidence="9">Transport permease protein</fullName>
    </recommendedName>
</protein>
<dbReference type="Pfam" id="PF01061">
    <property type="entry name" value="ABC2_membrane"/>
    <property type="match status" value="1"/>
</dbReference>
<name>A0A2S5GWZ4_9BURK</name>
<accession>A0A2S5GWZ4</accession>
<evidence type="ECO:0000259" key="10">
    <source>
        <dbReference type="PROSITE" id="PS51012"/>
    </source>
</evidence>
<keyword evidence="6 9" id="KW-1133">Transmembrane helix</keyword>
<comment type="similarity">
    <text evidence="2 9">Belongs to the ABC-2 integral membrane protein family.</text>
</comment>
<evidence type="ECO:0000313" key="12">
    <source>
        <dbReference type="Proteomes" id="UP000239990"/>
    </source>
</evidence>
<dbReference type="EMBL" id="PREU01000002">
    <property type="protein sequence ID" value="PPA77353.1"/>
    <property type="molecule type" value="Genomic_DNA"/>
</dbReference>
<proteinExistence type="inferred from homology"/>
<dbReference type="AlphaFoldDB" id="A0A2S5GWZ4"/>
<dbReference type="OrthoDB" id="9796017at2"/>
<evidence type="ECO:0000256" key="2">
    <source>
        <dbReference type="ARBA" id="ARBA00007783"/>
    </source>
</evidence>
<keyword evidence="3 9" id="KW-0813">Transport</keyword>
<evidence type="ECO:0000256" key="9">
    <source>
        <dbReference type="RuleBase" id="RU361157"/>
    </source>
</evidence>
<evidence type="ECO:0000313" key="11">
    <source>
        <dbReference type="EMBL" id="PPA77353.1"/>
    </source>
</evidence>
<feature type="transmembrane region" description="Helical" evidence="9">
    <location>
        <begin position="182"/>
        <end position="199"/>
    </location>
</feature>
<dbReference type="GO" id="GO:0140359">
    <property type="term" value="F:ABC-type transporter activity"/>
    <property type="evidence" value="ECO:0007669"/>
    <property type="project" value="InterPro"/>
</dbReference>
<keyword evidence="8 9" id="KW-0472">Membrane</keyword>
<feature type="transmembrane region" description="Helical" evidence="9">
    <location>
        <begin position="73"/>
        <end position="95"/>
    </location>
</feature>
<organism evidence="11 12">
    <name type="scientific">Achromobacter spanius</name>
    <dbReference type="NCBI Taxonomy" id="217203"/>
    <lineage>
        <taxon>Bacteria</taxon>
        <taxon>Pseudomonadati</taxon>
        <taxon>Pseudomonadota</taxon>
        <taxon>Betaproteobacteria</taxon>
        <taxon>Burkholderiales</taxon>
        <taxon>Alcaligenaceae</taxon>
        <taxon>Achromobacter</taxon>
    </lineage>
</organism>
<reference evidence="11 12" key="1">
    <citation type="submission" date="2018-02" db="EMBL/GenBank/DDBJ databases">
        <title>Draft Genome of Achromobacter spanius stain 6.</title>
        <authorList>
            <person name="Gunasekera T.S."/>
            <person name="Radwan O."/>
            <person name="Ruiz O.N."/>
        </authorList>
    </citation>
    <scope>NUCLEOTIDE SEQUENCE [LARGE SCALE GENOMIC DNA]</scope>
    <source>
        <strain evidence="11 12">6</strain>
    </source>
</reference>
<feature type="transmembrane region" description="Helical" evidence="9">
    <location>
        <begin position="234"/>
        <end position="253"/>
    </location>
</feature>
<evidence type="ECO:0000256" key="7">
    <source>
        <dbReference type="ARBA" id="ARBA00023047"/>
    </source>
</evidence>
<keyword evidence="7" id="KW-0762">Sugar transport</keyword>
<comment type="caution">
    <text evidence="11">The sequence shown here is derived from an EMBL/GenBank/DDBJ whole genome shotgun (WGS) entry which is preliminary data.</text>
</comment>
<feature type="transmembrane region" description="Helical" evidence="9">
    <location>
        <begin position="115"/>
        <end position="136"/>
    </location>
</feature>